<dbReference type="PANTHER" id="PTHR43499:SF1">
    <property type="entry name" value="ABC TRANSPORTER I FAMILY MEMBER 1"/>
    <property type="match status" value="1"/>
</dbReference>
<sequence>MLNVESITCIKQERCLFENLSFELKSGEIMQLEGPNGAGKTSLLRIVAGFTRPEQGRRLWFGEDVAKNEDDFLGELLFIGHKTGVNTQLSAIENIQFWQQTHGYPHSIDYYNLLAQLGLVGLEDVPVRMLSAGQQRRVALARLWVSDAKLWMLDEPFTAVDKKGVTLLQQQFFKQLARGGSILLTSHQDLTEQFQNLKTVTLEYRF</sequence>
<dbReference type="GO" id="GO:0005524">
    <property type="term" value="F:ATP binding"/>
    <property type="evidence" value="ECO:0007669"/>
    <property type="project" value="UniProtKB-KW"/>
</dbReference>
<evidence type="ECO:0000259" key="7">
    <source>
        <dbReference type="PROSITE" id="PS50893"/>
    </source>
</evidence>
<keyword evidence="1" id="KW-0813">Transport</keyword>
<keyword evidence="2" id="KW-0547">Nucleotide-binding</keyword>
<dbReference type="PROSITE" id="PS00211">
    <property type="entry name" value="ABC_TRANSPORTER_1"/>
    <property type="match status" value="1"/>
</dbReference>
<dbReference type="GO" id="GO:0016887">
    <property type="term" value="F:ATP hydrolysis activity"/>
    <property type="evidence" value="ECO:0007669"/>
    <property type="project" value="InterPro"/>
</dbReference>
<keyword evidence="4 8" id="KW-0067">ATP-binding</keyword>
<dbReference type="InterPro" id="IPR027417">
    <property type="entry name" value="P-loop_NTPase"/>
</dbReference>
<dbReference type="InterPro" id="IPR005895">
    <property type="entry name" value="ABC_transptr_haem_export_CcmA"/>
</dbReference>
<evidence type="ECO:0000313" key="9">
    <source>
        <dbReference type="Proteomes" id="UP000194841"/>
    </source>
</evidence>
<keyword evidence="5" id="KW-1278">Translocase</keyword>
<dbReference type="Proteomes" id="UP000194841">
    <property type="component" value="Unassembled WGS sequence"/>
</dbReference>
<evidence type="ECO:0000256" key="3">
    <source>
        <dbReference type="ARBA" id="ARBA00022748"/>
    </source>
</evidence>
<evidence type="ECO:0000256" key="5">
    <source>
        <dbReference type="ARBA" id="ARBA00022967"/>
    </source>
</evidence>
<name>A0A244CSE5_PSEDV</name>
<dbReference type="GO" id="GO:0017004">
    <property type="term" value="P:cytochrome complex assembly"/>
    <property type="evidence" value="ECO:0007669"/>
    <property type="project" value="UniProtKB-KW"/>
</dbReference>
<dbReference type="Pfam" id="PF00005">
    <property type="entry name" value="ABC_tran"/>
    <property type="match status" value="1"/>
</dbReference>
<protein>
    <submittedName>
        <fullName evidence="8">Heme ABC transporter ATP-binding protein CcmA</fullName>
    </submittedName>
</protein>
<gene>
    <name evidence="8" type="ORF">B1199_09450</name>
</gene>
<proteinExistence type="predicted"/>
<dbReference type="GO" id="GO:0022857">
    <property type="term" value="F:transmembrane transporter activity"/>
    <property type="evidence" value="ECO:0007669"/>
    <property type="project" value="InterPro"/>
</dbReference>
<dbReference type="SUPFAM" id="SSF52540">
    <property type="entry name" value="P-loop containing nucleoside triphosphate hydrolases"/>
    <property type="match status" value="1"/>
</dbReference>
<dbReference type="InterPro" id="IPR003439">
    <property type="entry name" value="ABC_transporter-like_ATP-bd"/>
</dbReference>
<dbReference type="NCBIfam" id="NF010061">
    <property type="entry name" value="PRK13538.1"/>
    <property type="match status" value="1"/>
</dbReference>
<keyword evidence="6" id="KW-0472">Membrane</keyword>
<dbReference type="Gene3D" id="3.40.50.300">
    <property type="entry name" value="P-loop containing nucleotide triphosphate hydrolases"/>
    <property type="match status" value="1"/>
</dbReference>
<feature type="domain" description="ABC transporter" evidence="7">
    <location>
        <begin position="2"/>
        <end position="206"/>
    </location>
</feature>
<dbReference type="NCBIfam" id="TIGR01189">
    <property type="entry name" value="ccmA"/>
    <property type="match status" value="1"/>
</dbReference>
<dbReference type="AlphaFoldDB" id="A0A244CSE5"/>
<evidence type="ECO:0000313" key="8">
    <source>
        <dbReference type="EMBL" id="OUL58537.1"/>
    </source>
</evidence>
<dbReference type="PROSITE" id="PS50893">
    <property type="entry name" value="ABC_TRANSPORTER_2"/>
    <property type="match status" value="1"/>
</dbReference>
<accession>A0A244CSE5</accession>
<dbReference type="InterPro" id="IPR003593">
    <property type="entry name" value="AAA+_ATPase"/>
</dbReference>
<reference evidence="8 9" key="1">
    <citation type="submission" date="2017-02" db="EMBL/GenBank/DDBJ databases">
        <title>Pseudoalteromonas ulvae TC14 Genome.</title>
        <authorList>
            <person name="Molmeret M."/>
        </authorList>
    </citation>
    <scope>NUCLEOTIDE SEQUENCE [LARGE SCALE GENOMIC DNA]</scope>
    <source>
        <strain evidence="8">TC14</strain>
    </source>
</reference>
<organism evidence="8 9">
    <name type="scientific">Pseudoalteromonas ulvae</name>
    <dbReference type="NCBI Taxonomy" id="107327"/>
    <lineage>
        <taxon>Bacteria</taxon>
        <taxon>Pseudomonadati</taxon>
        <taxon>Pseudomonadota</taxon>
        <taxon>Gammaproteobacteria</taxon>
        <taxon>Alteromonadales</taxon>
        <taxon>Pseudoalteromonadaceae</taxon>
        <taxon>Pseudoalteromonas</taxon>
    </lineage>
</organism>
<dbReference type="SMART" id="SM00382">
    <property type="entry name" value="AAA"/>
    <property type="match status" value="1"/>
</dbReference>
<comment type="caution">
    <text evidence="8">The sequence shown here is derived from an EMBL/GenBank/DDBJ whole genome shotgun (WGS) entry which is preliminary data.</text>
</comment>
<dbReference type="PANTHER" id="PTHR43499">
    <property type="entry name" value="ABC TRANSPORTER I FAMILY MEMBER 1"/>
    <property type="match status" value="1"/>
</dbReference>
<evidence type="ECO:0000256" key="2">
    <source>
        <dbReference type="ARBA" id="ARBA00022741"/>
    </source>
</evidence>
<evidence type="ECO:0000256" key="1">
    <source>
        <dbReference type="ARBA" id="ARBA00022448"/>
    </source>
</evidence>
<keyword evidence="3" id="KW-0201">Cytochrome c-type biogenesis</keyword>
<evidence type="ECO:0000256" key="6">
    <source>
        <dbReference type="ARBA" id="ARBA00023136"/>
    </source>
</evidence>
<keyword evidence="9" id="KW-1185">Reference proteome</keyword>
<dbReference type="InterPro" id="IPR017871">
    <property type="entry name" value="ABC_transporter-like_CS"/>
</dbReference>
<dbReference type="OrthoDB" id="9800654at2"/>
<dbReference type="EMBL" id="MWPV01000002">
    <property type="protein sequence ID" value="OUL58537.1"/>
    <property type="molecule type" value="Genomic_DNA"/>
</dbReference>
<evidence type="ECO:0000256" key="4">
    <source>
        <dbReference type="ARBA" id="ARBA00022840"/>
    </source>
</evidence>